<reference evidence="3" key="1">
    <citation type="submission" date="2016-06" db="UniProtKB">
        <authorList>
            <consortium name="WormBaseParasite"/>
        </authorList>
    </citation>
    <scope>IDENTIFICATION</scope>
</reference>
<organism evidence="3">
    <name type="scientific">Onchocerca flexuosa</name>
    <dbReference type="NCBI Taxonomy" id="387005"/>
    <lineage>
        <taxon>Eukaryota</taxon>
        <taxon>Metazoa</taxon>
        <taxon>Ecdysozoa</taxon>
        <taxon>Nematoda</taxon>
        <taxon>Chromadorea</taxon>
        <taxon>Rhabditida</taxon>
        <taxon>Spirurina</taxon>
        <taxon>Spiruromorpha</taxon>
        <taxon>Filarioidea</taxon>
        <taxon>Onchocercidae</taxon>
        <taxon>Onchocerca</taxon>
    </lineage>
</organism>
<evidence type="ECO:0000313" key="3">
    <source>
        <dbReference type="WBParaSite" id="OFLC_0000092901-mRNA-1"/>
    </source>
</evidence>
<keyword evidence="2" id="KW-1185">Reference proteome</keyword>
<gene>
    <name evidence="1" type="ORF">OFLC_LOCUS930</name>
</gene>
<dbReference type="WBParaSite" id="OFLC_0000092901-mRNA-1">
    <property type="protein sequence ID" value="OFLC_0000092901-mRNA-1"/>
    <property type="gene ID" value="OFLC_0000092901"/>
</dbReference>
<dbReference type="EMBL" id="UZAJ01000380">
    <property type="protein sequence ID" value="VDO27607.1"/>
    <property type="molecule type" value="Genomic_DNA"/>
</dbReference>
<dbReference type="Proteomes" id="UP000267606">
    <property type="component" value="Unassembled WGS sequence"/>
</dbReference>
<reference evidence="1 2" key="2">
    <citation type="submission" date="2018-11" db="EMBL/GenBank/DDBJ databases">
        <authorList>
            <consortium name="Pathogen Informatics"/>
        </authorList>
    </citation>
    <scope>NUCLEOTIDE SEQUENCE [LARGE SCALE GENOMIC DNA]</scope>
</reference>
<evidence type="ECO:0000313" key="1">
    <source>
        <dbReference type="EMBL" id="VDO27607.1"/>
    </source>
</evidence>
<proteinExistence type="predicted"/>
<protein>
    <submittedName>
        <fullName evidence="3">Ovule protein</fullName>
    </submittedName>
</protein>
<dbReference type="AlphaFoldDB" id="A0A183H0C0"/>
<sequence>MSDGGEGERTRSAKGHSFTRIAFTYVFDGLSNKSLIMESHLLCSPYQVKFSFRGTSGPVKRRRIPRDSSNHCATYDRQSRCTEREIWKKMSDDW</sequence>
<name>A0A183H0C0_9BILA</name>
<accession>A0A183H0C0</accession>
<evidence type="ECO:0000313" key="2">
    <source>
        <dbReference type="Proteomes" id="UP000267606"/>
    </source>
</evidence>